<feature type="domain" description="Protein kinase" evidence="8">
    <location>
        <begin position="229"/>
        <end position="488"/>
    </location>
</feature>
<dbReference type="PROSITE" id="PS50011">
    <property type="entry name" value="PROTEIN_KINASE_DOM"/>
    <property type="match status" value="1"/>
</dbReference>
<dbReference type="Pfam" id="PF05147">
    <property type="entry name" value="LANC_like"/>
    <property type="match status" value="1"/>
</dbReference>
<dbReference type="Proteomes" id="UP001596156">
    <property type="component" value="Unassembled WGS sequence"/>
</dbReference>
<evidence type="ECO:0000259" key="8">
    <source>
        <dbReference type="PROSITE" id="PS50011"/>
    </source>
</evidence>
<protein>
    <recommendedName>
        <fullName evidence="1">non-specific serine/threonine protein kinase</fullName>
        <ecNumber evidence="1">2.7.11.1</ecNumber>
    </recommendedName>
</protein>
<dbReference type="SUPFAM" id="SSF158745">
    <property type="entry name" value="LanC-like"/>
    <property type="match status" value="1"/>
</dbReference>
<dbReference type="EMBL" id="JBHSKL010000039">
    <property type="protein sequence ID" value="MFC5228327.1"/>
    <property type="molecule type" value="Genomic_DNA"/>
</dbReference>
<dbReference type="SMART" id="SM01260">
    <property type="entry name" value="LANC_like"/>
    <property type="match status" value="1"/>
</dbReference>
<name>A0ABW0DFU5_STRFI</name>
<dbReference type="InterPro" id="IPR053524">
    <property type="entry name" value="Aerial_hyphae_peptide-synth"/>
</dbReference>
<evidence type="ECO:0000256" key="2">
    <source>
        <dbReference type="ARBA" id="ARBA00022527"/>
    </source>
</evidence>
<feature type="compositionally biased region" description="Basic and acidic residues" evidence="7">
    <location>
        <begin position="878"/>
        <end position="887"/>
    </location>
</feature>
<dbReference type="InterPro" id="IPR057929">
    <property type="entry name" value="RamC_N"/>
</dbReference>
<dbReference type="InterPro" id="IPR058053">
    <property type="entry name" value="RamC_C"/>
</dbReference>
<dbReference type="EC" id="2.7.11.1" evidence="1"/>
<sequence>MEKGYEAFVLGDPCFYDRAGGPVAADVSYAAAEWPLPEGWKTTAFGDWLAFHPPAAAGRGRPLQGWKIHVSATPHNAEKVASTVWTYCTERAIAFKFVTKPHLWRLRNSKYAARDGSGKFATLYPADDPQLHTVLTELGSLLEGEPGPYILTDLRWGDGPLYVRYGAFALRYCLDERGVRVPAVENPEGELVPDRRAPSFQVPAWVELPALLQPALAARNAVTTADVPYRIDHALHYSNGGGVYTATDTRTGEKVVLKEARPHAGLAADGADAVARLERERDALQRLTGLGVAPGFRDWLVVGDHRFLVMDFLPGTPLNECLSRRFPLYGPAPAPADVTGYTAWAMDIHQRVERAVQAVHSRGLVFHDLHLFNIMVADDRSVRLLDFEAAGDAAPPGRQTMASPAFAAPPDRRGTAVDRYALACLRLALFMPMTSLLAIDRTKATGLAKAITEVFPVPQEWLAEAVAEITRPTAKASTASLLPARPVSPGTTVSPADWPRSRHSMIQALLASATPQRSDRLYPGDIAQFGDGGALSLAYGAAGVLYVLNEVGTPRHEAGEQWLLEHTAAPKPTTPLGLYDGLSGIAYVLDRLGHRDRALELVDHLLHTPWEQLGTDLHGGLPGIVLVLCHFARNTGNSTLEGLALKGVDILANRLSQEPAPHRRAGLMHGLAGTALAFLHLHEHTGDTPLLDLARRALAFDLDRCVSTDHGLHVDDGRRTMPYLGDGSAGIGMVIDDYLVHREDDDLLQARSAILTAARSTYYAQPGLCQGRAGLLHHLARTPGNEHLRADITAHAHRMHWYALSYRGHLAFPGHQMMRLSMDLATGTAGVLLALDSALGDRRSALPFLPPPPGHLREHDRDTHHQPLPVLAGHRPAITRERERNPS</sequence>
<keyword evidence="6" id="KW-0067">ATP-binding</keyword>
<organism evidence="9 10">
    <name type="scientific">Streptomyces fimbriatus</name>
    <dbReference type="NCBI Taxonomy" id="68197"/>
    <lineage>
        <taxon>Bacteria</taxon>
        <taxon>Bacillati</taxon>
        <taxon>Actinomycetota</taxon>
        <taxon>Actinomycetes</taxon>
        <taxon>Kitasatosporales</taxon>
        <taxon>Streptomycetaceae</taxon>
        <taxon>Streptomyces</taxon>
    </lineage>
</organism>
<accession>A0ABW0DFU5</accession>
<evidence type="ECO:0000256" key="6">
    <source>
        <dbReference type="ARBA" id="ARBA00022840"/>
    </source>
</evidence>
<keyword evidence="2" id="KW-0723">Serine/threonine-protein kinase</keyword>
<dbReference type="NCBIfam" id="NF038151">
    <property type="entry name" value="lanthi_synth_III"/>
    <property type="match status" value="1"/>
</dbReference>
<dbReference type="Gene3D" id="1.50.10.20">
    <property type="match status" value="1"/>
</dbReference>
<dbReference type="RefSeq" id="WP_344642738.1">
    <property type="nucleotide sequence ID" value="NZ_BAAASS010000002.1"/>
</dbReference>
<dbReference type="Gene3D" id="1.10.510.10">
    <property type="entry name" value="Transferase(Phosphotransferase) domain 1"/>
    <property type="match status" value="1"/>
</dbReference>
<gene>
    <name evidence="9" type="primary">lanKC</name>
    <name evidence="9" type="ORF">ACFPN6_27900</name>
</gene>
<keyword evidence="10" id="KW-1185">Reference proteome</keyword>
<dbReference type="PANTHER" id="PTHR43289">
    <property type="entry name" value="MITOGEN-ACTIVATED PROTEIN KINASE KINASE KINASE 20-RELATED"/>
    <property type="match status" value="1"/>
</dbReference>
<dbReference type="SMART" id="SM00220">
    <property type="entry name" value="S_TKc"/>
    <property type="match status" value="1"/>
</dbReference>
<feature type="region of interest" description="Disordered" evidence="7">
    <location>
        <begin position="848"/>
        <end position="887"/>
    </location>
</feature>
<dbReference type="PANTHER" id="PTHR43289:SF6">
    <property type="entry name" value="SERINE_THREONINE-PROTEIN KINASE NEKL-3"/>
    <property type="match status" value="1"/>
</dbReference>
<dbReference type="InterPro" id="IPR007822">
    <property type="entry name" value="LANC-like"/>
</dbReference>
<reference evidence="10" key="1">
    <citation type="journal article" date="2019" name="Int. J. Syst. Evol. Microbiol.">
        <title>The Global Catalogue of Microorganisms (GCM) 10K type strain sequencing project: providing services to taxonomists for standard genome sequencing and annotation.</title>
        <authorList>
            <consortium name="The Broad Institute Genomics Platform"/>
            <consortium name="The Broad Institute Genome Sequencing Center for Infectious Disease"/>
            <person name="Wu L."/>
            <person name="Ma J."/>
        </authorList>
    </citation>
    <scope>NUCLEOTIDE SEQUENCE [LARGE SCALE GENOMIC DNA]</scope>
    <source>
        <strain evidence="10">CCM 8479</strain>
    </source>
</reference>
<dbReference type="InterPro" id="IPR000719">
    <property type="entry name" value="Prot_kinase_dom"/>
</dbReference>
<proteinExistence type="predicted"/>
<keyword evidence="3" id="KW-0808">Transferase</keyword>
<feature type="compositionally biased region" description="Basic and acidic residues" evidence="7">
    <location>
        <begin position="855"/>
        <end position="865"/>
    </location>
</feature>
<evidence type="ECO:0000256" key="7">
    <source>
        <dbReference type="SAM" id="MobiDB-lite"/>
    </source>
</evidence>
<keyword evidence="5" id="KW-0418">Kinase</keyword>
<evidence type="ECO:0000256" key="4">
    <source>
        <dbReference type="ARBA" id="ARBA00022741"/>
    </source>
</evidence>
<dbReference type="Pfam" id="PF00069">
    <property type="entry name" value="Pkinase"/>
    <property type="match status" value="1"/>
</dbReference>
<dbReference type="InterPro" id="IPR011009">
    <property type="entry name" value="Kinase-like_dom_sf"/>
</dbReference>
<dbReference type="Pfam" id="PF25816">
    <property type="entry name" value="RamC_N"/>
    <property type="match status" value="1"/>
</dbReference>
<dbReference type="CDD" id="cd04791">
    <property type="entry name" value="LanC_SerThrkinase"/>
    <property type="match status" value="1"/>
</dbReference>
<evidence type="ECO:0000256" key="5">
    <source>
        <dbReference type="ARBA" id="ARBA00022777"/>
    </source>
</evidence>
<dbReference type="PRINTS" id="PR01950">
    <property type="entry name" value="LANCSUPER"/>
</dbReference>
<dbReference type="SUPFAM" id="SSF56112">
    <property type="entry name" value="Protein kinase-like (PK-like)"/>
    <property type="match status" value="1"/>
</dbReference>
<evidence type="ECO:0000313" key="10">
    <source>
        <dbReference type="Proteomes" id="UP001596156"/>
    </source>
</evidence>
<keyword evidence="4" id="KW-0547">Nucleotide-binding</keyword>
<comment type="caution">
    <text evidence="9">The sequence shown here is derived from an EMBL/GenBank/DDBJ whole genome shotgun (WGS) entry which is preliminary data.</text>
</comment>
<evidence type="ECO:0000256" key="1">
    <source>
        <dbReference type="ARBA" id="ARBA00012513"/>
    </source>
</evidence>
<evidence type="ECO:0000256" key="3">
    <source>
        <dbReference type="ARBA" id="ARBA00022679"/>
    </source>
</evidence>
<evidence type="ECO:0000313" key="9">
    <source>
        <dbReference type="EMBL" id="MFC5228327.1"/>
    </source>
</evidence>